<keyword evidence="3 6" id="KW-0812">Transmembrane</keyword>
<keyword evidence="4 6" id="KW-1133">Transmembrane helix</keyword>
<feature type="transmembrane region" description="Helical" evidence="6">
    <location>
        <begin position="87"/>
        <end position="107"/>
    </location>
</feature>
<protein>
    <submittedName>
        <fullName evidence="7">Uncharacterized protein</fullName>
    </submittedName>
</protein>
<feature type="transmembrane region" description="Helical" evidence="6">
    <location>
        <begin position="260"/>
        <end position="278"/>
    </location>
</feature>
<feature type="transmembrane region" description="Helical" evidence="6">
    <location>
        <begin position="234"/>
        <end position="254"/>
    </location>
</feature>
<dbReference type="Proteomes" id="UP000023152">
    <property type="component" value="Unassembled WGS sequence"/>
</dbReference>
<evidence type="ECO:0000256" key="2">
    <source>
        <dbReference type="ARBA" id="ARBA00022448"/>
    </source>
</evidence>
<feature type="transmembrane region" description="Helical" evidence="6">
    <location>
        <begin position="353"/>
        <end position="378"/>
    </location>
</feature>
<dbReference type="EMBL" id="ASPP01002455">
    <property type="protein sequence ID" value="ETO34573.1"/>
    <property type="molecule type" value="Genomic_DNA"/>
</dbReference>
<proteinExistence type="predicted"/>
<evidence type="ECO:0000313" key="8">
    <source>
        <dbReference type="Proteomes" id="UP000023152"/>
    </source>
</evidence>
<feature type="transmembrane region" description="Helical" evidence="6">
    <location>
        <begin position="464"/>
        <end position="486"/>
    </location>
</feature>
<dbReference type="AlphaFoldDB" id="X6P8Y4"/>
<feature type="transmembrane region" description="Helical" evidence="6">
    <location>
        <begin position="55"/>
        <end position="75"/>
    </location>
</feature>
<comment type="caution">
    <text evidence="7">The sequence shown here is derived from an EMBL/GenBank/DDBJ whole genome shotgun (WGS) entry which is preliminary data.</text>
</comment>
<feature type="transmembrane region" description="Helical" evidence="6">
    <location>
        <begin position="390"/>
        <end position="413"/>
    </location>
</feature>
<reference evidence="7 8" key="1">
    <citation type="journal article" date="2013" name="Curr. Biol.">
        <title>The Genome of the Foraminiferan Reticulomyxa filosa.</title>
        <authorList>
            <person name="Glockner G."/>
            <person name="Hulsmann N."/>
            <person name="Schleicher M."/>
            <person name="Noegel A.A."/>
            <person name="Eichinger L."/>
            <person name="Gallinger C."/>
            <person name="Pawlowski J."/>
            <person name="Sierra R."/>
            <person name="Euteneuer U."/>
            <person name="Pillet L."/>
            <person name="Moustafa A."/>
            <person name="Platzer M."/>
            <person name="Groth M."/>
            <person name="Szafranski K."/>
            <person name="Schliwa M."/>
        </authorList>
    </citation>
    <scope>NUCLEOTIDE SEQUENCE [LARGE SCALE GENOMIC DNA]</scope>
</reference>
<dbReference type="PANTHER" id="PTHR31585:SF5">
    <property type="entry name" value="RNA-BINDING S4 DOMAIN-CONTAINING PROTEIN"/>
    <property type="match status" value="1"/>
</dbReference>
<feature type="transmembrane region" description="Helical" evidence="6">
    <location>
        <begin position="425"/>
        <end position="444"/>
    </location>
</feature>
<gene>
    <name evidence="7" type="ORF">RFI_02522</name>
</gene>
<evidence type="ECO:0000256" key="5">
    <source>
        <dbReference type="ARBA" id="ARBA00023136"/>
    </source>
</evidence>
<feature type="transmembrane region" description="Helical" evidence="6">
    <location>
        <begin position="285"/>
        <end position="301"/>
    </location>
</feature>
<feature type="transmembrane region" description="Helical" evidence="6">
    <location>
        <begin position="201"/>
        <end position="222"/>
    </location>
</feature>
<feature type="transmembrane region" description="Helical" evidence="6">
    <location>
        <begin position="21"/>
        <end position="43"/>
    </location>
</feature>
<comment type="subcellular location">
    <subcellularLocation>
        <location evidence="1">Membrane</location>
        <topology evidence="1">Multi-pass membrane protein</topology>
    </subcellularLocation>
</comment>
<keyword evidence="8" id="KW-1185">Reference proteome</keyword>
<evidence type="ECO:0000313" key="7">
    <source>
        <dbReference type="EMBL" id="ETO34573.1"/>
    </source>
</evidence>
<dbReference type="OrthoDB" id="754047at2759"/>
<feature type="transmembrane region" description="Helical" evidence="6">
    <location>
        <begin position="321"/>
        <end position="341"/>
    </location>
</feature>
<keyword evidence="2" id="KW-0813">Transport</keyword>
<dbReference type="GO" id="GO:0016020">
    <property type="term" value="C:membrane"/>
    <property type="evidence" value="ECO:0007669"/>
    <property type="project" value="UniProtKB-SubCell"/>
</dbReference>
<evidence type="ECO:0000256" key="1">
    <source>
        <dbReference type="ARBA" id="ARBA00004141"/>
    </source>
</evidence>
<organism evidence="7 8">
    <name type="scientific">Reticulomyxa filosa</name>
    <dbReference type="NCBI Taxonomy" id="46433"/>
    <lineage>
        <taxon>Eukaryota</taxon>
        <taxon>Sar</taxon>
        <taxon>Rhizaria</taxon>
        <taxon>Retaria</taxon>
        <taxon>Foraminifera</taxon>
        <taxon>Monothalamids</taxon>
        <taxon>Reticulomyxidae</taxon>
        <taxon>Reticulomyxa</taxon>
    </lineage>
</organism>
<dbReference type="PANTHER" id="PTHR31585">
    <property type="entry name" value="FOLATE-BIOPTERIN TRANSPORTER 1, CHLOROPLASTIC"/>
    <property type="match status" value="1"/>
</dbReference>
<accession>X6P8Y4</accession>
<evidence type="ECO:0000256" key="3">
    <source>
        <dbReference type="ARBA" id="ARBA00022692"/>
    </source>
</evidence>
<evidence type="ECO:0000256" key="4">
    <source>
        <dbReference type="ARBA" id="ARBA00022989"/>
    </source>
</evidence>
<name>X6P8Y4_RETFI</name>
<evidence type="ECO:0000256" key="6">
    <source>
        <dbReference type="SAM" id="Phobius"/>
    </source>
</evidence>
<keyword evidence="5 6" id="KW-0472">Membrane</keyword>
<dbReference type="InterPro" id="IPR039309">
    <property type="entry name" value="BT1"/>
</dbReference>
<sequence length="509" mass="58252">MKILYQNLILPIKHLQLKYMPILIIYFSYGISQFLSIAEIFWIKNELNLSSVEVIQLSFWLFAPWTYKIIFAQAIERIQIFGSLRKSYIIIGALINFAGYIMLIGIANDMHWVKIFGNTYHQLLVAGILKASGYIIQDLIADTLCFELVSKTDSEGKPLSADLIKFEIGILQLQGKLILKFGLLISATIGGYLAANFSFSYIVWYSLLVPIFSLLSLINLNFNEQISKTQLNKYYLFFILLSIAISLYIEIKKIPFNQEIVFVINLLVVIFLIHPFLTFMDNAKLIRFLTFSGMIFIYRMQPHFGPAIDWWQIDVLQFNPHFFANLKQATIIIGVCGTWLLSSFIIKSSIPRIIIAFTIISTIFKLPIIGMAYGLHIWTEQVFGFGAKTIALIDTSLSSPFDIAFMASVWTFYTLNSPTNNRFTYFALVACLLNLEYAAAELLTKYLNQIYFVERGQYELIPNLTLSVTCINFILPILGVLFFTILNKKFSSHHLDKQSKPELIIATPN</sequence>